<evidence type="ECO:0000259" key="1">
    <source>
        <dbReference type="Pfam" id="PF25577"/>
    </source>
</evidence>
<dbReference type="EMBL" id="JAHRIN010067729">
    <property type="protein sequence ID" value="MEQ2214878.1"/>
    <property type="molecule type" value="Genomic_DNA"/>
</dbReference>
<keyword evidence="3" id="KW-1185">Reference proteome</keyword>
<dbReference type="Proteomes" id="UP001434883">
    <property type="component" value="Unassembled WGS sequence"/>
</dbReference>
<reference evidence="2 3" key="1">
    <citation type="submission" date="2021-06" db="EMBL/GenBank/DDBJ databases">
        <authorList>
            <person name="Palmer J.M."/>
        </authorList>
    </citation>
    <scope>NUCLEOTIDE SEQUENCE [LARGE SCALE GENOMIC DNA]</scope>
    <source>
        <strain evidence="2 3">XC_2019</strain>
        <tissue evidence="2">Muscle</tissue>
    </source>
</reference>
<protein>
    <submittedName>
        <fullName evidence="2">Transcription initiation factor TFIID subunit 2</fullName>
    </submittedName>
</protein>
<gene>
    <name evidence="2" type="primary">TAF2_3</name>
    <name evidence="2" type="ORF">XENOCAPTIV_022763</name>
</gene>
<dbReference type="PANTHER" id="PTHR15137:SF9">
    <property type="entry name" value="TRANSCRIPTION INITIATION FACTOR TFIID SUBUNIT 2"/>
    <property type="match status" value="1"/>
</dbReference>
<name>A0ABV0S363_9TELE</name>
<sequence>FSDNYYRADLIEALTNSLTPAISISNEVRTVDNLNPDVRLILEEITRFLNMEKLLPSFRNTITVRYRVEMVPVSNSISSSHFHRTK</sequence>
<accession>A0ABV0S363</accession>
<organism evidence="2 3">
    <name type="scientific">Xenoophorus captivus</name>
    <dbReference type="NCBI Taxonomy" id="1517983"/>
    <lineage>
        <taxon>Eukaryota</taxon>
        <taxon>Metazoa</taxon>
        <taxon>Chordata</taxon>
        <taxon>Craniata</taxon>
        <taxon>Vertebrata</taxon>
        <taxon>Euteleostomi</taxon>
        <taxon>Actinopterygii</taxon>
        <taxon>Neopterygii</taxon>
        <taxon>Teleostei</taxon>
        <taxon>Neoteleostei</taxon>
        <taxon>Acanthomorphata</taxon>
        <taxon>Ovalentaria</taxon>
        <taxon>Atherinomorphae</taxon>
        <taxon>Cyprinodontiformes</taxon>
        <taxon>Goodeidae</taxon>
        <taxon>Xenoophorus</taxon>
    </lineage>
</organism>
<comment type="caution">
    <text evidence="2">The sequence shown here is derived from an EMBL/GenBank/DDBJ whole genome shotgun (WGS) entry which is preliminary data.</text>
</comment>
<dbReference type="InterPro" id="IPR057991">
    <property type="entry name" value="TPR_TAF2_C"/>
</dbReference>
<evidence type="ECO:0000313" key="2">
    <source>
        <dbReference type="EMBL" id="MEQ2214878.1"/>
    </source>
</evidence>
<dbReference type="PANTHER" id="PTHR15137">
    <property type="entry name" value="TRANSCRIPTION INITIATION FACTOR TFIID"/>
    <property type="match status" value="1"/>
</dbReference>
<dbReference type="InterPro" id="IPR037813">
    <property type="entry name" value="TAF2"/>
</dbReference>
<feature type="non-terminal residue" evidence="2">
    <location>
        <position position="1"/>
    </location>
</feature>
<proteinExistence type="predicted"/>
<evidence type="ECO:0000313" key="3">
    <source>
        <dbReference type="Proteomes" id="UP001434883"/>
    </source>
</evidence>
<dbReference type="Pfam" id="PF25577">
    <property type="entry name" value="TPR_TAF2_C"/>
    <property type="match status" value="1"/>
</dbReference>
<feature type="domain" description="Transcription initiation factor TFIID subunit 2 TPR repeats" evidence="1">
    <location>
        <begin position="1"/>
        <end position="65"/>
    </location>
</feature>